<organism evidence="2">
    <name type="scientific">bacterium 19GA11TI05</name>
    <dbReference type="NCBI Taxonomy" id="2920688"/>
    <lineage>
        <taxon>Bacteria</taxon>
    </lineage>
</organism>
<sequence>MFTQLRYIAGTFVVIGLIMLLTAAGLAYQTYQEEQSRVITTGLITDITRSRSYENKPVFCPVIRHTAGGETYTFTSSHCFSSRNYYAAGDFADIAYAPGEPQNAEIHSLPALYAWPIFFIFMGGPFALIGLLPFIIMAVRKKSGKHLLQAGTPVRVKITAVISNTTISINGRNPYQIEAQLHNPADNTLTFYYSSNLGFDPAPYIHQEYATVYLDKRNPRKYYMDISFLPRSE</sequence>
<name>A0AAU6TWB3_UNCXX</name>
<evidence type="ECO:0000313" key="2">
    <source>
        <dbReference type="EMBL" id="XAG65952.1"/>
    </source>
</evidence>
<reference evidence="2" key="1">
    <citation type="submission" date="2022-03" db="EMBL/GenBank/DDBJ databases">
        <title>Sea Food Isolates.</title>
        <authorList>
            <person name="Li c."/>
        </authorList>
    </citation>
    <scope>NUCLEOTIDE SEQUENCE</scope>
    <source>
        <strain evidence="2">19GA11TI05</strain>
    </source>
</reference>
<accession>A0AAU6TWB3</accession>
<evidence type="ECO:0000256" key="1">
    <source>
        <dbReference type="SAM" id="Phobius"/>
    </source>
</evidence>
<keyword evidence="1" id="KW-0812">Transmembrane</keyword>
<proteinExistence type="predicted"/>
<protein>
    <submittedName>
        <fullName evidence="2">DUF3592 domain-containing protein</fullName>
    </submittedName>
</protein>
<feature type="transmembrane region" description="Helical" evidence="1">
    <location>
        <begin position="7"/>
        <end position="28"/>
    </location>
</feature>
<dbReference type="EMBL" id="CP095362">
    <property type="protein sequence ID" value="XAG65952.1"/>
    <property type="molecule type" value="Genomic_DNA"/>
</dbReference>
<feature type="transmembrane region" description="Helical" evidence="1">
    <location>
        <begin position="113"/>
        <end position="139"/>
    </location>
</feature>
<keyword evidence="1" id="KW-0472">Membrane</keyword>
<dbReference type="AlphaFoldDB" id="A0AAU6TWB3"/>
<gene>
    <name evidence="2" type="ORF">MRM81_02570</name>
</gene>
<keyword evidence="1" id="KW-1133">Transmembrane helix</keyword>